<evidence type="ECO:0000256" key="3">
    <source>
        <dbReference type="ARBA" id="ARBA00022692"/>
    </source>
</evidence>
<dbReference type="PANTHER" id="PTHR14969">
    <property type="entry name" value="SPHINGOSINE-1-PHOSPHATE PHOSPHOHYDROLASE"/>
    <property type="match status" value="1"/>
</dbReference>
<reference evidence="10" key="1">
    <citation type="journal article" date="2019" name="Int. J. Syst. Evol. Microbiol.">
        <title>The Global Catalogue of Microorganisms (GCM) 10K type strain sequencing project: providing services to taxonomists for standard genome sequencing and annotation.</title>
        <authorList>
            <consortium name="The Broad Institute Genomics Platform"/>
            <consortium name="The Broad Institute Genome Sequencing Center for Infectious Disease"/>
            <person name="Wu L."/>
            <person name="Ma J."/>
        </authorList>
    </citation>
    <scope>NUCLEOTIDE SEQUENCE [LARGE SCALE GENOMIC DNA]</scope>
    <source>
        <strain evidence="10">KCTC 52416</strain>
    </source>
</reference>
<dbReference type="Pfam" id="PF01569">
    <property type="entry name" value="PAP2"/>
    <property type="match status" value="1"/>
</dbReference>
<dbReference type="SUPFAM" id="SSF48317">
    <property type="entry name" value="Acid phosphatase/Vanadium-dependent haloperoxidase"/>
    <property type="match status" value="1"/>
</dbReference>
<keyword evidence="2" id="KW-1003">Cell membrane</keyword>
<evidence type="ECO:0000313" key="10">
    <source>
        <dbReference type="Proteomes" id="UP001595526"/>
    </source>
</evidence>
<dbReference type="InterPro" id="IPR036938">
    <property type="entry name" value="PAP2/HPO_sf"/>
</dbReference>
<evidence type="ECO:0000256" key="4">
    <source>
        <dbReference type="ARBA" id="ARBA00022801"/>
    </source>
</evidence>
<dbReference type="Proteomes" id="UP001595526">
    <property type="component" value="Unassembled WGS sequence"/>
</dbReference>
<feature type="transmembrane region" description="Helical" evidence="7">
    <location>
        <begin position="84"/>
        <end position="106"/>
    </location>
</feature>
<keyword evidence="6 7" id="KW-0472">Membrane</keyword>
<name>A0ABV7JKZ2_9SPHI</name>
<evidence type="ECO:0000256" key="2">
    <source>
        <dbReference type="ARBA" id="ARBA00022475"/>
    </source>
</evidence>
<feature type="transmembrane region" description="Helical" evidence="7">
    <location>
        <begin position="37"/>
        <end position="64"/>
    </location>
</feature>
<keyword evidence="5 7" id="KW-1133">Transmembrane helix</keyword>
<keyword evidence="4" id="KW-0378">Hydrolase</keyword>
<evidence type="ECO:0000313" key="9">
    <source>
        <dbReference type="EMBL" id="MFC3198755.1"/>
    </source>
</evidence>
<evidence type="ECO:0000256" key="7">
    <source>
        <dbReference type="SAM" id="Phobius"/>
    </source>
</evidence>
<organism evidence="9 10">
    <name type="scientific">Parapedobacter deserti</name>
    <dbReference type="NCBI Taxonomy" id="1912957"/>
    <lineage>
        <taxon>Bacteria</taxon>
        <taxon>Pseudomonadati</taxon>
        <taxon>Bacteroidota</taxon>
        <taxon>Sphingobacteriia</taxon>
        <taxon>Sphingobacteriales</taxon>
        <taxon>Sphingobacteriaceae</taxon>
        <taxon>Parapedobacter</taxon>
    </lineage>
</organism>
<comment type="caution">
    <text evidence="9">The sequence shown here is derived from an EMBL/GenBank/DDBJ whole genome shotgun (WGS) entry which is preliminary data.</text>
</comment>
<feature type="transmembrane region" description="Helical" evidence="7">
    <location>
        <begin position="188"/>
        <end position="206"/>
    </location>
</feature>
<dbReference type="SMART" id="SM00014">
    <property type="entry name" value="acidPPc"/>
    <property type="match status" value="1"/>
</dbReference>
<dbReference type="RefSeq" id="WP_379023716.1">
    <property type="nucleotide sequence ID" value="NZ_JBHRTA010000038.1"/>
</dbReference>
<evidence type="ECO:0000256" key="6">
    <source>
        <dbReference type="ARBA" id="ARBA00023136"/>
    </source>
</evidence>
<evidence type="ECO:0000256" key="5">
    <source>
        <dbReference type="ARBA" id="ARBA00022989"/>
    </source>
</evidence>
<sequence>MTIHFSSLNDLLVFQVYFREESKMSTMVKNLQRSGALAFYATYPAFTLCFLLFVLSAVVLFIAVPQSNQFLFVNRLHHPIGDAAFQYITYGGDGLFMLLLAVILLFVRFKYVVYSIACFVLTGLVAQVIKRATKLPRPAKVFAGTHDIHLPQDCVVHFHNSFPSGHTTTAFAMMALLYYLFPNQRNSPFLFVMALLVGYSRIYLVQHFPQDVCAGAVIGSLLTFLLIWWFDSSSLFKAGWADRRLHISVARCKPAESVSTRINPVD</sequence>
<proteinExistence type="predicted"/>
<protein>
    <submittedName>
        <fullName evidence="9">Phosphatase PAP2 family protein</fullName>
    </submittedName>
</protein>
<dbReference type="InterPro" id="IPR000326">
    <property type="entry name" value="PAP2/HPO"/>
</dbReference>
<dbReference type="Gene3D" id="1.20.144.10">
    <property type="entry name" value="Phosphatidic acid phosphatase type 2/haloperoxidase"/>
    <property type="match status" value="1"/>
</dbReference>
<comment type="subcellular location">
    <subcellularLocation>
        <location evidence="1">Cell membrane</location>
        <topology evidence="1">Multi-pass membrane protein</topology>
    </subcellularLocation>
</comment>
<feature type="transmembrane region" description="Helical" evidence="7">
    <location>
        <begin position="212"/>
        <end position="230"/>
    </location>
</feature>
<feature type="transmembrane region" description="Helical" evidence="7">
    <location>
        <begin position="111"/>
        <end position="129"/>
    </location>
</feature>
<keyword evidence="10" id="KW-1185">Reference proteome</keyword>
<accession>A0ABV7JKZ2</accession>
<keyword evidence="3 7" id="KW-0812">Transmembrane</keyword>
<dbReference type="PANTHER" id="PTHR14969:SF62">
    <property type="entry name" value="DECAPRENYLPHOSPHORYL-5-PHOSPHORIBOSE PHOSPHATASE RV3807C-RELATED"/>
    <property type="match status" value="1"/>
</dbReference>
<dbReference type="EMBL" id="JBHRTA010000038">
    <property type="protein sequence ID" value="MFC3198755.1"/>
    <property type="molecule type" value="Genomic_DNA"/>
</dbReference>
<evidence type="ECO:0000259" key="8">
    <source>
        <dbReference type="SMART" id="SM00014"/>
    </source>
</evidence>
<feature type="domain" description="Phosphatidic acid phosphatase type 2/haloperoxidase" evidence="8">
    <location>
        <begin position="112"/>
        <end position="227"/>
    </location>
</feature>
<gene>
    <name evidence="9" type="ORF">ACFOET_14125</name>
</gene>
<evidence type="ECO:0000256" key="1">
    <source>
        <dbReference type="ARBA" id="ARBA00004651"/>
    </source>
</evidence>